<name>D9SL01_CLOC7</name>
<dbReference type="Gene3D" id="2.60.120.10">
    <property type="entry name" value="Jelly Rolls"/>
    <property type="match status" value="1"/>
</dbReference>
<dbReference type="PANTHER" id="PTHR43280:SF28">
    <property type="entry name" value="HTH-TYPE TRANSCRIPTIONAL ACTIVATOR RHAS"/>
    <property type="match status" value="1"/>
</dbReference>
<dbReference type="Pfam" id="PF12833">
    <property type="entry name" value="HTH_18"/>
    <property type="match status" value="1"/>
</dbReference>
<sequence length="278" mass="32044">MCQLGLNASNFNPEILFLIDHTMKGKVFKKYHHHDFIEISIVLSGEVFYNIENKVYKITKGDILIFNPGVNHNEMLEENMTVRELHIGLSNFAIEGFIKNTFPLPINSSILILDKYKDAFFRCCDEILLEQQDNFPGYDMVLKSLVMKLLVILLRETTFEDARKKGIKFSCEPSEKQNVVKAIISYMDEHYMNDISLSTISENMYMSPVYISKIFKEETGDSPINYLIKVRLNKAKALLDNGELTVKAVAKSVGYDDAYYFSKLFKKYFGYPPSKVKS</sequence>
<dbReference type="InterPro" id="IPR037923">
    <property type="entry name" value="HTH-like"/>
</dbReference>
<dbReference type="PANTHER" id="PTHR43280">
    <property type="entry name" value="ARAC-FAMILY TRANSCRIPTIONAL REGULATOR"/>
    <property type="match status" value="1"/>
</dbReference>
<dbReference type="Proteomes" id="UP000002730">
    <property type="component" value="Chromosome"/>
</dbReference>
<evidence type="ECO:0000313" key="6">
    <source>
        <dbReference type="Proteomes" id="UP000002730"/>
    </source>
</evidence>
<keyword evidence="3" id="KW-0804">Transcription</keyword>
<organism evidence="5 6">
    <name type="scientific">Clostridium cellulovorans (strain ATCC 35296 / DSM 3052 / OCM 3 / 743B)</name>
    <dbReference type="NCBI Taxonomy" id="573061"/>
    <lineage>
        <taxon>Bacteria</taxon>
        <taxon>Bacillati</taxon>
        <taxon>Bacillota</taxon>
        <taxon>Clostridia</taxon>
        <taxon>Eubacteriales</taxon>
        <taxon>Clostridiaceae</taxon>
        <taxon>Clostridium</taxon>
    </lineage>
</organism>
<dbReference type="STRING" id="573061.Clocel_3907"/>
<keyword evidence="2" id="KW-0238">DNA-binding</keyword>
<protein>
    <submittedName>
        <fullName evidence="5">Transcriptional regulator, AraC family</fullName>
    </submittedName>
</protein>
<dbReference type="SUPFAM" id="SSF51215">
    <property type="entry name" value="Regulatory protein AraC"/>
    <property type="match status" value="1"/>
</dbReference>
<evidence type="ECO:0000256" key="1">
    <source>
        <dbReference type="ARBA" id="ARBA00023015"/>
    </source>
</evidence>
<evidence type="ECO:0000259" key="4">
    <source>
        <dbReference type="PROSITE" id="PS01124"/>
    </source>
</evidence>
<dbReference type="KEGG" id="ccb:Clocel_3907"/>
<dbReference type="AlphaFoldDB" id="D9SL01"/>
<evidence type="ECO:0000256" key="2">
    <source>
        <dbReference type="ARBA" id="ARBA00023125"/>
    </source>
</evidence>
<dbReference type="InterPro" id="IPR009057">
    <property type="entry name" value="Homeodomain-like_sf"/>
</dbReference>
<dbReference type="InterPro" id="IPR020449">
    <property type="entry name" value="Tscrpt_reg_AraC-type_HTH"/>
</dbReference>
<reference evidence="5 6" key="1">
    <citation type="submission" date="2010-08" db="EMBL/GenBank/DDBJ databases">
        <title>Complete sequence of Clostridium cellulovorans 743B.</title>
        <authorList>
            <consortium name="US DOE Joint Genome Institute"/>
            <person name="Lucas S."/>
            <person name="Copeland A."/>
            <person name="Lapidus A."/>
            <person name="Cheng J.-F."/>
            <person name="Bruce D."/>
            <person name="Goodwin L."/>
            <person name="Pitluck S."/>
            <person name="Chertkov O."/>
            <person name="Detter J.C."/>
            <person name="Han C."/>
            <person name="Tapia R."/>
            <person name="Land M."/>
            <person name="Hauser L."/>
            <person name="Chang Y.-J."/>
            <person name="Jeffries C."/>
            <person name="Kyrpides N."/>
            <person name="Ivanova N."/>
            <person name="Mikhailova N."/>
            <person name="Hemme C.L."/>
            <person name="Woyke T."/>
        </authorList>
    </citation>
    <scope>NUCLEOTIDE SEQUENCE [LARGE SCALE GENOMIC DNA]</scope>
    <source>
        <strain evidence="6">ATCC 35296 / DSM 3052 / OCM 3 / 743B</strain>
    </source>
</reference>
<gene>
    <name evidence="5" type="ordered locus">Clocel_3907</name>
</gene>
<feature type="domain" description="HTH araC/xylS-type" evidence="4">
    <location>
        <begin position="181"/>
        <end position="278"/>
    </location>
</feature>
<dbReference type="RefSeq" id="WP_010073914.1">
    <property type="nucleotide sequence ID" value="NC_014393.1"/>
</dbReference>
<evidence type="ECO:0000256" key="3">
    <source>
        <dbReference type="ARBA" id="ARBA00023163"/>
    </source>
</evidence>
<dbReference type="GO" id="GO:0043565">
    <property type="term" value="F:sequence-specific DNA binding"/>
    <property type="evidence" value="ECO:0007669"/>
    <property type="project" value="InterPro"/>
</dbReference>
<keyword evidence="1" id="KW-0805">Transcription regulation</keyword>
<dbReference type="GO" id="GO:0003700">
    <property type="term" value="F:DNA-binding transcription factor activity"/>
    <property type="evidence" value="ECO:0007669"/>
    <property type="project" value="InterPro"/>
</dbReference>
<dbReference type="HOGENOM" id="CLU_000445_88_6_9"/>
<dbReference type="EMBL" id="CP002160">
    <property type="protein sequence ID" value="ADL53573.1"/>
    <property type="molecule type" value="Genomic_DNA"/>
</dbReference>
<dbReference type="InterPro" id="IPR018060">
    <property type="entry name" value="HTH_AraC"/>
</dbReference>
<proteinExistence type="predicted"/>
<keyword evidence="6" id="KW-1185">Reference proteome</keyword>
<dbReference type="InterPro" id="IPR014710">
    <property type="entry name" value="RmlC-like_jellyroll"/>
</dbReference>
<accession>D9SL01</accession>
<evidence type="ECO:0000313" key="5">
    <source>
        <dbReference type="EMBL" id="ADL53573.1"/>
    </source>
</evidence>
<dbReference type="Pfam" id="PF02311">
    <property type="entry name" value="AraC_binding"/>
    <property type="match status" value="1"/>
</dbReference>
<dbReference type="InterPro" id="IPR003313">
    <property type="entry name" value="AraC-bd"/>
</dbReference>
<dbReference type="PROSITE" id="PS01124">
    <property type="entry name" value="HTH_ARAC_FAMILY_2"/>
    <property type="match status" value="1"/>
</dbReference>
<dbReference type="Gene3D" id="1.10.10.60">
    <property type="entry name" value="Homeodomain-like"/>
    <property type="match status" value="2"/>
</dbReference>
<dbReference type="SUPFAM" id="SSF46689">
    <property type="entry name" value="Homeodomain-like"/>
    <property type="match status" value="2"/>
</dbReference>
<dbReference type="SMART" id="SM00342">
    <property type="entry name" value="HTH_ARAC"/>
    <property type="match status" value="1"/>
</dbReference>
<dbReference type="eggNOG" id="COG2207">
    <property type="taxonomic scope" value="Bacteria"/>
</dbReference>
<dbReference type="PRINTS" id="PR00032">
    <property type="entry name" value="HTHARAC"/>
</dbReference>
<dbReference type="OrthoDB" id="625043at2"/>